<feature type="region of interest" description="Disordered" evidence="1">
    <location>
        <begin position="147"/>
        <end position="174"/>
    </location>
</feature>
<evidence type="ECO:0000313" key="3">
    <source>
        <dbReference type="EMBL" id="EOY17502.1"/>
    </source>
</evidence>
<dbReference type="CDD" id="cd22691">
    <property type="entry name" value="FHA_PS1-like"/>
    <property type="match status" value="1"/>
</dbReference>
<evidence type="ECO:0000259" key="2">
    <source>
        <dbReference type="PROSITE" id="PS50006"/>
    </source>
</evidence>
<dbReference type="Pfam" id="PF13638">
    <property type="entry name" value="PIN_4"/>
    <property type="match status" value="1"/>
</dbReference>
<dbReference type="OMA" id="TRDMSEN"/>
<dbReference type="FunCoup" id="A0A061FLD5">
    <property type="interactions" value="258"/>
</dbReference>
<feature type="region of interest" description="Disordered" evidence="1">
    <location>
        <begin position="351"/>
        <end position="370"/>
    </location>
</feature>
<feature type="compositionally biased region" description="Acidic residues" evidence="1">
    <location>
        <begin position="148"/>
        <end position="157"/>
    </location>
</feature>
<feature type="region of interest" description="Disordered" evidence="1">
    <location>
        <begin position="498"/>
        <end position="517"/>
    </location>
</feature>
<feature type="region of interest" description="Disordered" evidence="1">
    <location>
        <begin position="392"/>
        <end position="418"/>
    </location>
</feature>
<dbReference type="EMBL" id="CM001886">
    <property type="protein sequence ID" value="EOY17502.1"/>
    <property type="molecule type" value="Genomic_DNA"/>
</dbReference>
<dbReference type="eggNOG" id="KOG1881">
    <property type="taxonomic scope" value="Eukaryota"/>
</dbReference>
<dbReference type="GO" id="GO:0031965">
    <property type="term" value="C:nuclear membrane"/>
    <property type="evidence" value="ECO:0000318"/>
    <property type="project" value="GO_Central"/>
</dbReference>
<gene>
    <name evidence="3" type="ORF">TCM_036718</name>
</gene>
<feature type="compositionally biased region" description="Basic and acidic residues" evidence="1">
    <location>
        <begin position="351"/>
        <end position="366"/>
    </location>
</feature>
<keyword evidence="4" id="KW-1185">Reference proteome</keyword>
<dbReference type="Gene3D" id="3.40.50.1010">
    <property type="entry name" value="5'-nuclease"/>
    <property type="match status" value="1"/>
</dbReference>
<feature type="domain" description="FHA" evidence="2">
    <location>
        <begin position="50"/>
        <end position="101"/>
    </location>
</feature>
<dbReference type="PANTHER" id="PTHR22593:SF8">
    <property type="entry name" value="FHA DOMAIN-CONTAINING PROTEIN PS1"/>
    <property type="match status" value="1"/>
</dbReference>
<feature type="compositionally biased region" description="Polar residues" evidence="1">
    <location>
        <begin position="498"/>
        <end position="509"/>
    </location>
</feature>
<dbReference type="AlphaFoldDB" id="A0A061FLD5"/>
<dbReference type="Gramene" id="EOY17502">
    <property type="protein sequence ID" value="EOY17502"/>
    <property type="gene ID" value="TCM_036718"/>
</dbReference>
<evidence type="ECO:0000256" key="1">
    <source>
        <dbReference type="SAM" id="MobiDB-lite"/>
    </source>
</evidence>
<dbReference type="PANTHER" id="PTHR22593">
    <property type="entry name" value="TRANSMEMBRANE PROTEIN 18"/>
    <property type="match status" value="1"/>
</dbReference>
<dbReference type="Proteomes" id="UP000026915">
    <property type="component" value="Chromosome 8"/>
</dbReference>
<protein>
    <submittedName>
        <fullName evidence="3">Forkhead-associated domain-containing protein, putative</fullName>
    </submittedName>
</protein>
<dbReference type="InterPro" id="IPR000253">
    <property type="entry name" value="FHA_dom"/>
</dbReference>
<dbReference type="InParanoid" id="A0A061FLD5"/>
<dbReference type="PROSITE" id="PS50006">
    <property type="entry name" value="FHA_DOMAIN"/>
    <property type="match status" value="1"/>
</dbReference>
<sequence length="1066" mass="119345">MTEAEERKIPVFTVIKNGAILKNIFVINKPREMEEGEEYPHNQEETEERLIVGRHPDCNIMLTHPSISRFHLQIHSKPSFQKLSVLDLSSVHGTWVSGKKIDPGVVVELNEGDTIKIGGSTRLYKLHWIPMTRAYDMESPYVSSLDVPMEEEKEEESAVQSHQGENTLSTQNECIEGKDSLLVEGKEEEASQSCVPAEDEELQLMDWMLEGIVSLFSDESSGVLMKKEIPSAPPMPENMNFSIYDEEESTSRNNLEERELLGLKTELSSNFSGELDLAVEGYISESQNQQLGKANERILLETVMDAISEGENSEMSLRKSELKPEHSENIDPSFVEKLENYSATEIVEESESKRLIRESQQKRDVSRLSSEPHLLESINSTFQDDVSLNIKSHQVHKENQTPKPLSPSKPMEERGNKENTAAYQQSILMVNLDSTCSDGCKDSLSGKVEDAENQNLSRKDYESDDARVSSEPYLLESINSTFQEDILLNIKSQQVYNKNQTPKPLSTSKPMEERGTKENTAANQQLMMVNLDSTCSDGCKDHLSGKVEDAENQNGSRKDYKRDNTNFYSAALPTESVKSSLPIGEVLSDVTDDKRNPTPQSLFSPAVLSEDENLDSSPSRLEKKSNLHSIWSRRGKLASVLHIQTGRSKEKAVEATNNAENKSITKSLFVSSEEEGEEEIFTPDKENFTPNTLLMKALKRKGKLEEIKHSSKVTFSPDLQPEDDIIASDEENQTQKLIKELKSVRKASRNHPKLQERIVINGKAERVPFQSLLPDSACKSASEASIPKTAARSSNSNTLNSKTIDKRIAHPSLNESVGAGRGIWTMVADTTSLMDKESRKSLQLLQGLKGTRLIIPRSVIRELDCLKRRGSLFRRTTEASLVLEWIEACLVKTKWWIHVQSTLEGVAIAPTPPATPQSQFSEGSVGNLFGTTWSAPLSSRGSLMDIASPTTEDHILDCALLFRKMKSDGQLILLSSDITLKIKAMAEGLICETVQEFRESLVNPFSERFMWADSSPRGQSWTVLDDVVLREKYNRCPLKKPSKGDAKGLKLILLHNSHYGHISSVR</sequence>
<dbReference type="InterPro" id="IPR008984">
    <property type="entry name" value="SMAD_FHA_dom_sf"/>
</dbReference>
<accession>A0A061FLD5</accession>
<organism evidence="3 4">
    <name type="scientific">Theobroma cacao</name>
    <name type="common">Cacao</name>
    <name type="synonym">Cocoa</name>
    <dbReference type="NCBI Taxonomy" id="3641"/>
    <lineage>
        <taxon>Eukaryota</taxon>
        <taxon>Viridiplantae</taxon>
        <taxon>Streptophyta</taxon>
        <taxon>Embryophyta</taxon>
        <taxon>Tracheophyta</taxon>
        <taxon>Spermatophyta</taxon>
        <taxon>Magnoliopsida</taxon>
        <taxon>eudicotyledons</taxon>
        <taxon>Gunneridae</taxon>
        <taxon>Pentapetalae</taxon>
        <taxon>rosids</taxon>
        <taxon>malvids</taxon>
        <taxon>Malvales</taxon>
        <taxon>Malvaceae</taxon>
        <taxon>Byttnerioideae</taxon>
        <taxon>Theobroma</taxon>
    </lineage>
</organism>
<dbReference type="SMART" id="SM00240">
    <property type="entry name" value="FHA"/>
    <property type="match status" value="1"/>
</dbReference>
<feature type="compositionally biased region" description="Polar residues" evidence="1">
    <location>
        <begin position="158"/>
        <end position="173"/>
    </location>
</feature>
<dbReference type="InterPro" id="IPR002716">
    <property type="entry name" value="PIN_dom"/>
</dbReference>
<dbReference type="HOGENOM" id="CLU_008034_0_0_1"/>
<name>A0A061FLD5_THECC</name>
<dbReference type="Gene3D" id="2.60.200.20">
    <property type="match status" value="1"/>
</dbReference>
<dbReference type="Pfam" id="PF00498">
    <property type="entry name" value="FHA"/>
    <property type="match status" value="1"/>
</dbReference>
<dbReference type="CDD" id="cd09880">
    <property type="entry name" value="PIN_Smg5-6-like"/>
    <property type="match status" value="1"/>
</dbReference>
<evidence type="ECO:0000313" key="4">
    <source>
        <dbReference type="Proteomes" id="UP000026915"/>
    </source>
</evidence>
<dbReference type="STRING" id="3641.A0A061FLD5"/>
<proteinExistence type="predicted"/>
<reference evidence="3" key="1">
    <citation type="journal article" date="2013" name="Genome Biol.">
        <title>The genome sequence of the most widely cultivated cacao type and its use to identify candidate genes regulating pod color.</title>
        <authorList>
            <person name="Motamayor J.C."/>
            <person name="Mockaitis K."/>
            <person name="Schmutz J."/>
            <person name="Haiminen N."/>
            <person name="Iii D.L."/>
            <person name="Cornejo O."/>
            <person name="Findley S.D."/>
            <person name="Zheng P."/>
            <person name="Utro F."/>
            <person name="Royaert S."/>
            <person name="Saski C."/>
            <person name="Jenkins J."/>
            <person name="Podicheti R."/>
            <person name="Zhao M."/>
            <person name="Scheffler B.E."/>
            <person name="Stack J.C."/>
            <person name="Feltus F.A."/>
            <person name="Mustiga G.M."/>
            <person name="Amores F."/>
            <person name="Phillips W."/>
            <person name="Marelli J.P."/>
            <person name="May G.D."/>
            <person name="Shapiro H."/>
            <person name="Ma J."/>
            <person name="Bustamante C.D."/>
            <person name="Schnell R.J."/>
            <person name="Main D."/>
            <person name="Gilbert D."/>
            <person name="Parida L."/>
            <person name="Kuhn D.N."/>
        </authorList>
    </citation>
    <scope>NUCLEOTIDE SEQUENCE [LARGE SCALE GENOMIC DNA]</scope>
</reference>
<feature type="region of interest" description="Disordered" evidence="1">
    <location>
        <begin position="588"/>
        <end position="621"/>
    </location>
</feature>
<dbReference type="SUPFAM" id="SSF49879">
    <property type="entry name" value="SMAD/FHA domain"/>
    <property type="match status" value="1"/>
</dbReference>